<feature type="signal peptide" evidence="4">
    <location>
        <begin position="1"/>
        <end position="21"/>
    </location>
</feature>
<evidence type="ECO:0000256" key="1">
    <source>
        <dbReference type="ARBA" id="ARBA00022729"/>
    </source>
</evidence>
<dbReference type="InterPro" id="IPR002883">
    <property type="entry name" value="CBM10/Dockerin_dom"/>
</dbReference>
<feature type="domain" description="CBM10" evidence="5">
    <location>
        <begin position="287"/>
        <end position="325"/>
    </location>
</feature>
<accession>A0A1Y1ZAY9</accession>
<keyword evidence="2" id="KW-0677">Repeat</keyword>
<feature type="chain" id="PRO_5013141506" description="CBM10 domain-containing protein" evidence="4">
    <location>
        <begin position="22"/>
        <end position="554"/>
    </location>
</feature>
<comment type="caution">
    <text evidence="6">The sequence shown here is derived from an EMBL/GenBank/DDBJ whole genome shotgun (WGS) entry which is preliminary data.</text>
</comment>
<evidence type="ECO:0000256" key="3">
    <source>
        <dbReference type="ARBA" id="ARBA00022801"/>
    </source>
</evidence>
<dbReference type="Pfam" id="PF02013">
    <property type="entry name" value="CBM_10"/>
    <property type="match status" value="2"/>
</dbReference>
<dbReference type="SUPFAM" id="SSF64571">
    <property type="entry name" value="Cellulose docking domain, dockering"/>
    <property type="match status" value="2"/>
</dbReference>
<dbReference type="GO" id="GO:0016787">
    <property type="term" value="F:hydrolase activity"/>
    <property type="evidence" value="ECO:0007669"/>
    <property type="project" value="UniProtKB-KW"/>
</dbReference>
<dbReference type="InterPro" id="IPR009034">
    <property type="entry name" value="Dockerin_dom_fun_sf"/>
</dbReference>
<protein>
    <recommendedName>
        <fullName evidence="5">CBM10 domain-containing protein</fullName>
    </recommendedName>
</protein>
<keyword evidence="7" id="KW-1185">Reference proteome</keyword>
<evidence type="ECO:0000256" key="4">
    <source>
        <dbReference type="SAM" id="SignalP"/>
    </source>
</evidence>
<proteinExistence type="predicted"/>
<dbReference type="PROSITE" id="PS51763">
    <property type="entry name" value="CBM10"/>
    <property type="match status" value="2"/>
</dbReference>
<evidence type="ECO:0000313" key="6">
    <source>
        <dbReference type="EMBL" id="ORY07428.1"/>
    </source>
</evidence>
<dbReference type="Gene3D" id="3.90.1220.10">
    <property type="entry name" value="Cellulose docking domain, dockering"/>
    <property type="match status" value="2"/>
</dbReference>
<sequence length="554" mass="63953">MKSYLFLFFTVLAVIINYTYAEDKEICDLSVVSKCCSTCTEIKFQDYGVEDNEWCSIPYSCDENIKYDVIIDLEKEKGNIPYNLRRFTSLLYSTKYSINIKVDPSSEYEWDYYISNTEIINFVSKNFTDNGTIERFLFEGNNVGDAYVYFSLHSLVDGKDHIQATLTYSFSVKKRDRVNLPTIEYKKEKEIVIEEGTTYKLGKFEESGVPGWSIIVANNTVIQSKDIYNKNYPDIIKSPLDRKGYGWITLIEGKNVGTSKLYTIYYPYLAPYRIVEYSFKVVSAEDKCFTSINNLGYPCCEGCEILYTDDDGDWGVENEDWCGIPYHCTTDINIDKKLTVNQYSSIDLPIEHGGNTTFNFYNSDIVQDIYWDSNHVSIAGIKPGKSIILKSVNEKFENYEITVTESDEISIEKTFHIKPNTVKSLTLSSDMANDYKWRYEIENPKIIEIVQYIGGYYETYGNYTYKITSTSTGTTYIDFIYSQKNKGDLLKQRYIIVVDEKGGDEDINEINFRNCWSHRYGYPCCTKTNEVLYSDSDGDWGIENGEWCGVARSC</sequence>
<evidence type="ECO:0000256" key="2">
    <source>
        <dbReference type="ARBA" id="ARBA00022737"/>
    </source>
</evidence>
<feature type="domain" description="CBM10" evidence="5">
    <location>
        <begin position="514"/>
        <end position="551"/>
    </location>
</feature>
<dbReference type="AlphaFoldDB" id="A0A1Y1ZAY9"/>
<keyword evidence="3" id="KW-0378">Hydrolase</keyword>
<name>A0A1Y1ZAY9_9FUNG</name>
<dbReference type="Proteomes" id="UP000193920">
    <property type="component" value="Unassembled WGS sequence"/>
</dbReference>
<evidence type="ECO:0000313" key="7">
    <source>
        <dbReference type="Proteomes" id="UP000193920"/>
    </source>
</evidence>
<gene>
    <name evidence="6" type="ORF">LY90DRAFT_709143</name>
</gene>
<reference evidence="6 7" key="1">
    <citation type="submission" date="2016-08" db="EMBL/GenBank/DDBJ databases">
        <title>A Parts List for Fungal Cellulosomes Revealed by Comparative Genomics.</title>
        <authorList>
            <consortium name="DOE Joint Genome Institute"/>
            <person name="Haitjema C.H."/>
            <person name="Gilmore S.P."/>
            <person name="Henske J.K."/>
            <person name="Solomon K.V."/>
            <person name="De Groot R."/>
            <person name="Kuo A."/>
            <person name="Mondo S.J."/>
            <person name="Salamov A.A."/>
            <person name="Labutti K."/>
            <person name="Zhao Z."/>
            <person name="Chiniquy J."/>
            <person name="Barry K."/>
            <person name="Brewer H.M."/>
            <person name="Purvine S.O."/>
            <person name="Wright A.T."/>
            <person name="Boxma B."/>
            <person name="Van Alen T."/>
            <person name="Hackstein J.H."/>
            <person name="Baker S.E."/>
            <person name="Grigoriev I.V."/>
            <person name="O'Malley M.A."/>
        </authorList>
    </citation>
    <scope>NUCLEOTIDE SEQUENCE [LARGE SCALE GENOMIC DNA]</scope>
    <source>
        <strain evidence="6 7">G1</strain>
    </source>
</reference>
<keyword evidence="1 4" id="KW-0732">Signal</keyword>
<dbReference type="EMBL" id="MCOG01000431">
    <property type="protein sequence ID" value="ORY07428.1"/>
    <property type="molecule type" value="Genomic_DNA"/>
</dbReference>
<evidence type="ECO:0000259" key="5">
    <source>
        <dbReference type="PROSITE" id="PS51763"/>
    </source>
</evidence>
<organism evidence="6 7">
    <name type="scientific">Neocallimastix californiae</name>
    <dbReference type="NCBI Taxonomy" id="1754190"/>
    <lineage>
        <taxon>Eukaryota</taxon>
        <taxon>Fungi</taxon>
        <taxon>Fungi incertae sedis</taxon>
        <taxon>Chytridiomycota</taxon>
        <taxon>Chytridiomycota incertae sedis</taxon>
        <taxon>Neocallimastigomycetes</taxon>
        <taxon>Neocallimastigales</taxon>
        <taxon>Neocallimastigaceae</taxon>
        <taxon>Neocallimastix</taxon>
    </lineage>
</organism>